<keyword evidence="10 13" id="KW-0408">Iron</keyword>
<keyword evidence="16" id="KW-1185">Reference proteome</keyword>
<evidence type="ECO:0000256" key="10">
    <source>
        <dbReference type="ARBA" id="ARBA00023004"/>
    </source>
</evidence>
<evidence type="ECO:0000313" key="16">
    <source>
        <dbReference type="Proteomes" id="UP001158045"/>
    </source>
</evidence>
<keyword evidence="6 13" id="KW-0949">S-adenosyl-L-methionine</keyword>
<dbReference type="SFLD" id="SFLDS00029">
    <property type="entry name" value="Radical_SAM"/>
    <property type="match status" value="1"/>
</dbReference>
<dbReference type="SFLD" id="SFLDG01060">
    <property type="entry name" value="BATS_domain_containing"/>
    <property type="match status" value="1"/>
</dbReference>
<dbReference type="Gene3D" id="3.20.20.70">
    <property type="entry name" value="Aldolase class I"/>
    <property type="match status" value="1"/>
</dbReference>
<keyword evidence="7 13" id="KW-0001">2Fe-2S</keyword>
<dbReference type="HAMAP" id="MF_01694">
    <property type="entry name" value="BioB"/>
    <property type="match status" value="1"/>
</dbReference>
<comment type="similarity">
    <text evidence="2 13">Belongs to the radical SAM superfamily. Biotin synthase family.</text>
</comment>
<dbReference type="RefSeq" id="WP_281092569.1">
    <property type="nucleotide sequence ID" value="NZ_JARYZI010000001.1"/>
</dbReference>
<comment type="caution">
    <text evidence="15">The sequence shown here is derived from an EMBL/GenBank/DDBJ whole genome shotgun (WGS) entry which is preliminary data.</text>
</comment>
<feature type="binding site" evidence="13">
    <location>
        <position position="72"/>
    </location>
    <ligand>
        <name>[4Fe-4S] cluster</name>
        <dbReference type="ChEBI" id="CHEBI:49883"/>
        <note>4Fe-4S-S-AdoMet</note>
    </ligand>
</feature>
<dbReference type="Pfam" id="PF04055">
    <property type="entry name" value="Radical_SAM"/>
    <property type="match status" value="1"/>
</dbReference>
<dbReference type="GO" id="GO:0004076">
    <property type="term" value="F:biotin synthase activity"/>
    <property type="evidence" value="ECO:0007669"/>
    <property type="project" value="UniProtKB-EC"/>
</dbReference>
<evidence type="ECO:0000256" key="4">
    <source>
        <dbReference type="ARBA" id="ARBA00022485"/>
    </source>
</evidence>
<feature type="binding site" evidence="13">
    <location>
        <position position="116"/>
    </location>
    <ligand>
        <name>[2Fe-2S] cluster</name>
        <dbReference type="ChEBI" id="CHEBI:190135"/>
    </ligand>
</feature>
<evidence type="ECO:0000256" key="1">
    <source>
        <dbReference type="ARBA" id="ARBA00004942"/>
    </source>
</evidence>
<evidence type="ECO:0000256" key="2">
    <source>
        <dbReference type="ARBA" id="ARBA00010765"/>
    </source>
</evidence>
<feature type="domain" description="Radical SAM core" evidence="14">
    <location>
        <begin position="54"/>
        <end position="284"/>
    </location>
</feature>
<dbReference type="PANTHER" id="PTHR22976">
    <property type="entry name" value="BIOTIN SYNTHASE"/>
    <property type="match status" value="1"/>
</dbReference>
<evidence type="ECO:0000256" key="11">
    <source>
        <dbReference type="ARBA" id="ARBA00023014"/>
    </source>
</evidence>
<dbReference type="Proteomes" id="UP001158045">
    <property type="component" value="Unassembled WGS sequence"/>
</dbReference>
<dbReference type="EC" id="2.8.1.6" evidence="3 13"/>
<dbReference type="InterPro" id="IPR002684">
    <property type="entry name" value="Biotin_synth/BioAB"/>
</dbReference>
<evidence type="ECO:0000256" key="6">
    <source>
        <dbReference type="ARBA" id="ARBA00022691"/>
    </source>
</evidence>
<accession>A0ABT6N8N6</accession>
<evidence type="ECO:0000256" key="7">
    <source>
        <dbReference type="ARBA" id="ARBA00022714"/>
    </source>
</evidence>
<name>A0ABT6N8N6_9FIRM</name>
<dbReference type="SFLD" id="SFLDG01278">
    <property type="entry name" value="biotin_synthase_like"/>
    <property type="match status" value="1"/>
</dbReference>
<keyword evidence="8 13" id="KW-0479">Metal-binding</keyword>
<keyword evidence="4 13" id="KW-0004">4Fe-4S</keyword>
<dbReference type="SMART" id="SM00729">
    <property type="entry name" value="Elp3"/>
    <property type="match status" value="1"/>
</dbReference>
<reference evidence="15 16" key="1">
    <citation type="submission" date="2023-04" db="EMBL/GenBank/DDBJ databases">
        <title>Fusibacter bizertensis strain WBS, isolated from littoral bottom sediments of the Arctic seas - biochemical and genomic analysis.</title>
        <authorList>
            <person name="Brioukhanov A.L."/>
        </authorList>
    </citation>
    <scope>NUCLEOTIDE SEQUENCE [LARGE SCALE GENOMIC DNA]</scope>
    <source>
        <strain evidence="15 16">WBS</strain>
    </source>
</reference>
<dbReference type="Pfam" id="PF06968">
    <property type="entry name" value="BATS"/>
    <property type="match status" value="1"/>
</dbReference>
<evidence type="ECO:0000256" key="9">
    <source>
        <dbReference type="ARBA" id="ARBA00022756"/>
    </source>
</evidence>
<keyword evidence="5 13" id="KW-0808">Transferase</keyword>
<evidence type="ECO:0000256" key="3">
    <source>
        <dbReference type="ARBA" id="ARBA00012236"/>
    </source>
</evidence>
<comment type="pathway">
    <text evidence="1 13">Cofactor biosynthesis; biotin biosynthesis; biotin from 7,8-diaminononanoate: step 2/2.</text>
</comment>
<comment type="function">
    <text evidence="13">Catalyzes the conversion of dethiobiotin (DTB) to biotin by the insertion of a sulfur atom into dethiobiotin via a radical-based mechanism.</text>
</comment>
<dbReference type="InterPro" id="IPR024177">
    <property type="entry name" value="Biotin_synthase"/>
</dbReference>
<dbReference type="SUPFAM" id="SSF102114">
    <property type="entry name" value="Radical SAM enzymes"/>
    <property type="match status" value="1"/>
</dbReference>
<comment type="cofactor">
    <cofactor evidence="13">
        <name>[4Fe-4S] cluster</name>
        <dbReference type="ChEBI" id="CHEBI:49883"/>
    </cofactor>
    <text evidence="13">Binds 1 [4Fe-4S] cluster. The cluster is coordinated with 3 cysteines and an exchangeable S-adenosyl-L-methionine.</text>
</comment>
<keyword evidence="9 13" id="KW-0093">Biotin biosynthesis</keyword>
<keyword evidence="11 13" id="KW-0411">Iron-sulfur</keyword>
<organism evidence="15 16">
    <name type="scientific">Fusibacter bizertensis</name>
    <dbReference type="NCBI Taxonomy" id="1488331"/>
    <lineage>
        <taxon>Bacteria</taxon>
        <taxon>Bacillati</taxon>
        <taxon>Bacillota</taxon>
        <taxon>Clostridia</taxon>
        <taxon>Eubacteriales</taxon>
        <taxon>Eubacteriales Family XII. Incertae Sedis</taxon>
        <taxon>Fusibacter</taxon>
    </lineage>
</organism>
<feature type="binding site" evidence="13">
    <location>
        <position position="76"/>
    </location>
    <ligand>
        <name>[4Fe-4S] cluster</name>
        <dbReference type="ChEBI" id="CHEBI:49883"/>
        <note>4Fe-4S-S-AdoMet</note>
    </ligand>
</feature>
<evidence type="ECO:0000256" key="8">
    <source>
        <dbReference type="ARBA" id="ARBA00022723"/>
    </source>
</evidence>
<dbReference type="PROSITE" id="PS51918">
    <property type="entry name" value="RADICAL_SAM"/>
    <property type="match status" value="1"/>
</dbReference>
<protein>
    <recommendedName>
        <fullName evidence="3 13">Biotin synthase</fullName>
        <ecNumber evidence="3 13">2.8.1.6</ecNumber>
    </recommendedName>
</protein>
<evidence type="ECO:0000256" key="5">
    <source>
        <dbReference type="ARBA" id="ARBA00022679"/>
    </source>
</evidence>
<dbReference type="SMART" id="SM00876">
    <property type="entry name" value="BATS"/>
    <property type="match status" value="1"/>
</dbReference>
<dbReference type="CDD" id="cd01335">
    <property type="entry name" value="Radical_SAM"/>
    <property type="match status" value="1"/>
</dbReference>
<comment type="subunit">
    <text evidence="13">Homodimer.</text>
</comment>
<evidence type="ECO:0000256" key="12">
    <source>
        <dbReference type="ARBA" id="ARBA00051157"/>
    </source>
</evidence>
<feature type="binding site" evidence="13">
    <location>
        <position position="279"/>
    </location>
    <ligand>
        <name>[2Fe-2S] cluster</name>
        <dbReference type="ChEBI" id="CHEBI:190135"/>
    </ligand>
</feature>
<dbReference type="InterPro" id="IPR013785">
    <property type="entry name" value="Aldolase_TIM"/>
</dbReference>
<proteinExistence type="inferred from homology"/>
<comment type="cofactor">
    <cofactor evidence="13">
        <name>[2Fe-2S] cluster</name>
        <dbReference type="ChEBI" id="CHEBI:190135"/>
    </cofactor>
    <text evidence="13">Binds 1 [2Fe-2S] cluster. The cluster is coordinated with 3 cysteines and 1 arginine.</text>
</comment>
<feature type="binding site" evidence="13">
    <location>
        <position position="79"/>
    </location>
    <ligand>
        <name>[4Fe-4S] cluster</name>
        <dbReference type="ChEBI" id="CHEBI:49883"/>
        <note>4Fe-4S-S-AdoMet</note>
    </ligand>
</feature>
<evidence type="ECO:0000259" key="14">
    <source>
        <dbReference type="PROSITE" id="PS51918"/>
    </source>
</evidence>
<dbReference type="NCBIfam" id="TIGR00433">
    <property type="entry name" value="bioB"/>
    <property type="match status" value="1"/>
</dbReference>
<dbReference type="EMBL" id="JARYZI010000001">
    <property type="protein sequence ID" value="MDH8676771.1"/>
    <property type="molecule type" value="Genomic_DNA"/>
</dbReference>
<dbReference type="InterPro" id="IPR010722">
    <property type="entry name" value="BATS_dom"/>
</dbReference>
<dbReference type="InterPro" id="IPR058240">
    <property type="entry name" value="rSAM_sf"/>
</dbReference>
<dbReference type="PIRSF" id="PIRSF001619">
    <property type="entry name" value="Biotin_synth"/>
    <property type="match status" value="1"/>
</dbReference>
<feature type="binding site" evidence="13">
    <location>
        <position position="209"/>
    </location>
    <ligand>
        <name>[2Fe-2S] cluster</name>
        <dbReference type="ChEBI" id="CHEBI:190135"/>
    </ligand>
</feature>
<comment type="catalytic activity">
    <reaction evidence="12 13">
        <text>(4R,5S)-dethiobiotin + (sulfur carrier)-SH + 2 reduced [2Fe-2S]-[ferredoxin] + 2 S-adenosyl-L-methionine = (sulfur carrier)-H + biotin + 2 5'-deoxyadenosine + 2 L-methionine + 2 oxidized [2Fe-2S]-[ferredoxin]</text>
        <dbReference type="Rhea" id="RHEA:22060"/>
        <dbReference type="Rhea" id="RHEA-COMP:10000"/>
        <dbReference type="Rhea" id="RHEA-COMP:10001"/>
        <dbReference type="Rhea" id="RHEA-COMP:14737"/>
        <dbReference type="Rhea" id="RHEA-COMP:14739"/>
        <dbReference type="ChEBI" id="CHEBI:17319"/>
        <dbReference type="ChEBI" id="CHEBI:29917"/>
        <dbReference type="ChEBI" id="CHEBI:33737"/>
        <dbReference type="ChEBI" id="CHEBI:33738"/>
        <dbReference type="ChEBI" id="CHEBI:57586"/>
        <dbReference type="ChEBI" id="CHEBI:57844"/>
        <dbReference type="ChEBI" id="CHEBI:59789"/>
        <dbReference type="ChEBI" id="CHEBI:64428"/>
        <dbReference type="ChEBI" id="CHEBI:149473"/>
        <dbReference type="EC" id="2.8.1.6"/>
    </reaction>
</comment>
<sequence>MSSSKMTIQTIIGEVLQGRDISMDEGLNLAKLAEESSENYELICEGANQIREKYVGNHVDLCTILSAKSGKCSENCKYCAQSVHHDTKCDEYDLQSYEAILLRAKEVEASGAHRFSLVTSGRSIESEGIIEPLVDIYRRLKEDTSLQLCASHGMATEEELKKLKEAGVSMYHHNVETTARRYELVCDSHSFEDRLNTIKNAREVGLGVCSGGIIGMGETMADRLEMAFELQALGIKSVPVNVLMPIVGTPMENYPVLEPEEIILSMALYRIILKDVSLRYAGGRMALKHLQQKGFKSGVNAALVGNFLTTLGSNVEEDKKMIHQAGLSWELNS</sequence>
<dbReference type="PANTHER" id="PTHR22976:SF2">
    <property type="entry name" value="BIOTIN SYNTHASE, MITOCHONDRIAL"/>
    <property type="match status" value="1"/>
</dbReference>
<gene>
    <name evidence="13 15" type="primary">bioB</name>
    <name evidence="15" type="ORF">QE109_01360</name>
</gene>
<evidence type="ECO:0000256" key="13">
    <source>
        <dbReference type="HAMAP-Rule" id="MF_01694"/>
    </source>
</evidence>
<feature type="binding site" evidence="13">
    <location>
        <position position="149"/>
    </location>
    <ligand>
        <name>[2Fe-2S] cluster</name>
        <dbReference type="ChEBI" id="CHEBI:190135"/>
    </ligand>
</feature>
<dbReference type="InterPro" id="IPR006638">
    <property type="entry name" value="Elp3/MiaA/NifB-like_rSAM"/>
</dbReference>
<dbReference type="InterPro" id="IPR007197">
    <property type="entry name" value="rSAM"/>
</dbReference>
<evidence type="ECO:0000313" key="15">
    <source>
        <dbReference type="EMBL" id="MDH8676771.1"/>
    </source>
</evidence>